<name>A0A9X3L3E6_ALCXX</name>
<gene>
    <name evidence="6" type="ORF">O9570_27165</name>
</gene>
<dbReference type="Gene3D" id="3.90.850.10">
    <property type="entry name" value="Fumarylacetoacetase-like, C-terminal domain"/>
    <property type="match status" value="1"/>
</dbReference>
<feature type="domain" description="Fumarylacetoacetase-like C-terminal" evidence="5">
    <location>
        <begin position="75"/>
        <end position="281"/>
    </location>
</feature>
<dbReference type="InterPro" id="IPR036663">
    <property type="entry name" value="Fumarylacetoacetase_C_sf"/>
</dbReference>
<comment type="caution">
    <text evidence="6">The sequence shown here is derived from an EMBL/GenBank/DDBJ whole genome shotgun (WGS) entry which is preliminary data.</text>
</comment>
<evidence type="ECO:0000256" key="4">
    <source>
        <dbReference type="ARBA" id="ARBA00022801"/>
    </source>
</evidence>
<comment type="cofactor">
    <cofactor evidence="1">
        <name>Mg(2+)</name>
        <dbReference type="ChEBI" id="CHEBI:18420"/>
    </cofactor>
</comment>
<organism evidence="6 7">
    <name type="scientific">Alcaligenes xylosoxydans xylosoxydans</name>
    <name type="common">Achromobacter xylosoxidans</name>
    <dbReference type="NCBI Taxonomy" id="85698"/>
    <lineage>
        <taxon>Bacteria</taxon>
        <taxon>Pseudomonadati</taxon>
        <taxon>Pseudomonadota</taxon>
        <taxon>Betaproteobacteria</taxon>
        <taxon>Burkholderiales</taxon>
        <taxon>Alcaligenaceae</taxon>
        <taxon>Achromobacter</taxon>
    </lineage>
</organism>
<dbReference type="GeneID" id="75274555"/>
<dbReference type="GO" id="GO:0016787">
    <property type="term" value="F:hydrolase activity"/>
    <property type="evidence" value="ECO:0007669"/>
    <property type="project" value="UniProtKB-KW"/>
</dbReference>
<accession>A0A9X3L3E6</accession>
<evidence type="ECO:0000313" key="6">
    <source>
        <dbReference type="EMBL" id="MCZ8405163.1"/>
    </source>
</evidence>
<evidence type="ECO:0000313" key="7">
    <source>
        <dbReference type="Proteomes" id="UP001141992"/>
    </source>
</evidence>
<dbReference type="RefSeq" id="WP_234353097.1">
    <property type="nucleotide sequence ID" value="NZ_CABIYZ010000007.1"/>
</dbReference>
<dbReference type="Proteomes" id="UP001141992">
    <property type="component" value="Unassembled WGS sequence"/>
</dbReference>
<dbReference type="Pfam" id="PF01557">
    <property type="entry name" value="FAA_hydrolase"/>
    <property type="match status" value="1"/>
</dbReference>
<dbReference type="GO" id="GO:0046872">
    <property type="term" value="F:metal ion binding"/>
    <property type="evidence" value="ECO:0007669"/>
    <property type="project" value="UniProtKB-KW"/>
</dbReference>
<dbReference type="PANTHER" id="PTHR42796">
    <property type="entry name" value="FUMARYLACETOACETATE HYDROLASE DOMAIN-CONTAINING PROTEIN 2A-RELATED"/>
    <property type="match status" value="1"/>
</dbReference>
<keyword evidence="3" id="KW-0479">Metal-binding</keyword>
<evidence type="ECO:0000259" key="5">
    <source>
        <dbReference type="Pfam" id="PF01557"/>
    </source>
</evidence>
<dbReference type="FunFam" id="3.90.850.10:FF:000002">
    <property type="entry name" value="2-hydroxyhepta-2,4-diene-1,7-dioate isomerase"/>
    <property type="match status" value="1"/>
</dbReference>
<protein>
    <submittedName>
        <fullName evidence="6">Fumarylacetoacetate hydrolase family protein</fullName>
    </submittedName>
</protein>
<keyword evidence="4 6" id="KW-0378">Hydrolase</keyword>
<proteinExistence type="inferred from homology"/>
<comment type="similarity">
    <text evidence="2">Belongs to the FAH family.</text>
</comment>
<evidence type="ECO:0000256" key="1">
    <source>
        <dbReference type="ARBA" id="ARBA00001946"/>
    </source>
</evidence>
<dbReference type="GO" id="GO:0016853">
    <property type="term" value="F:isomerase activity"/>
    <property type="evidence" value="ECO:0007669"/>
    <property type="project" value="UniProtKB-ARBA"/>
</dbReference>
<evidence type="ECO:0000256" key="2">
    <source>
        <dbReference type="ARBA" id="ARBA00010211"/>
    </source>
</evidence>
<dbReference type="EMBL" id="JAPZVI010000035">
    <property type="protein sequence ID" value="MCZ8405163.1"/>
    <property type="molecule type" value="Genomic_DNA"/>
</dbReference>
<evidence type="ECO:0000256" key="3">
    <source>
        <dbReference type="ARBA" id="ARBA00022723"/>
    </source>
</evidence>
<dbReference type="AlphaFoldDB" id="A0A9X3L3E6"/>
<dbReference type="GO" id="GO:0019752">
    <property type="term" value="P:carboxylic acid metabolic process"/>
    <property type="evidence" value="ECO:0007669"/>
    <property type="project" value="UniProtKB-ARBA"/>
</dbReference>
<reference evidence="6" key="1">
    <citation type="submission" date="2022-12" db="EMBL/GenBank/DDBJ databases">
        <authorList>
            <person name="Voronina O.L."/>
            <person name="Kunda M.S."/>
            <person name="Ryzhova N."/>
            <person name="Aksenova E.I."/>
        </authorList>
    </citation>
    <scope>NUCLEOTIDE SEQUENCE</scope>
    <source>
        <strain evidence="6">SCCH136:Ach223948</strain>
    </source>
</reference>
<dbReference type="InterPro" id="IPR051121">
    <property type="entry name" value="FAH"/>
</dbReference>
<dbReference type="SUPFAM" id="SSF56529">
    <property type="entry name" value="FAH"/>
    <property type="match status" value="1"/>
</dbReference>
<sequence>MFREGGKDRIGVVEADTIVDVTAGLPSLSPDLFDWLPGLATSWQVLALLARESKTRLPLSSVRLLPPIRRPSTFLAIGGNYESHLREIARLKIQVGEHQVWFNKQVSCISGPFDDLVIPAGMSTLDYEVELAVIIGRRCRNVPARHAVDYIAGYTVCNDASVRERHGRSPTMTLAKSFDSLGPLGPWMTTVDEIPDPHALRIRTWVNGDLRQDGSTADMRFNIFEQIEELSHAMTLEPGDVLATGTPAGIGAARQPPIFLAPGDVVRMQIENIGEIENRVVAAGSVRA</sequence>
<dbReference type="InterPro" id="IPR011234">
    <property type="entry name" value="Fumarylacetoacetase-like_C"/>
</dbReference>
<dbReference type="PANTHER" id="PTHR42796:SF4">
    <property type="entry name" value="FUMARYLACETOACETATE HYDROLASE DOMAIN-CONTAINING PROTEIN 2A"/>
    <property type="match status" value="1"/>
</dbReference>